<evidence type="ECO:0000313" key="2">
    <source>
        <dbReference type="Proteomes" id="UP001159363"/>
    </source>
</evidence>
<name>A0ABQ9GE79_9NEOP</name>
<proteinExistence type="predicted"/>
<evidence type="ECO:0000313" key="1">
    <source>
        <dbReference type="EMBL" id="KAJ8869787.1"/>
    </source>
</evidence>
<comment type="caution">
    <text evidence="1">The sequence shown here is derived from an EMBL/GenBank/DDBJ whole genome shotgun (WGS) entry which is preliminary data.</text>
</comment>
<dbReference type="EMBL" id="JARBHB010000013">
    <property type="protein sequence ID" value="KAJ8869787.1"/>
    <property type="molecule type" value="Genomic_DNA"/>
</dbReference>
<sequence>MSLAHFLLRRVKTGCQNCSKERKFSGWRRNREFEHIEKDIASLTHSADELAQKAEDHGDMTLIVSSNALRQTANEKTAQLDNLKKAISLFGMPLKYQIIYTS</sequence>
<accession>A0ABQ9GE79</accession>
<dbReference type="Proteomes" id="UP001159363">
    <property type="component" value="Chromosome 12"/>
</dbReference>
<keyword evidence="2" id="KW-1185">Reference proteome</keyword>
<protein>
    <submittedName>
        <fullName evidence="1">Uncharacterized protein</fullName>
    </submittedName>
</protein>
<reference evidence="1 2" key="1">
    <citation type="submission" date="2023-02" db="EMBL/GenBank/DDBJ databases">
        <title>LHISI_Scaffold_Assembly.</title>
        <authorList>
            <person name="Stuart O.P."/>
            <person name="Cleave R."/>
            <person name="Magrath M.J.L."/>
            <person name="Mikheyev A.S."/>
        </authorList>
    </citation>
    <scope>NUCLEOTIDE SEQUENCE [LARGE SCALE GENOMIC DNA]</scope>
    <source>
        <strain evidence="1">Daus_M_001</strain>
        <tissue evidence="1">Leg muscle</tissue>
    </source>
</reference>
<gene>
    <name evidence="1" type="ORF">PR048_028795</name>
</gene>
<organism evidence="1 2">
    <name type="scientific">Dryococelus australis</name>
    <dbReference type="NCBI Taxonomy" id="614101"/>
    <lineage>
        <taxon>Eukaryota</taxon>
        <taxon>Metazoa</taxon>
        <taxon>Ecdysozoa</taxon>
        <taxon>Arthropoda</taxon>
        <taxon>Hexapoda</taxon>
        <taxon>Insecta</taxon>
        <taxon>Pterygota</taxon>
        <taxon>Neoptera</taxon>
        <taxon>Polyneoptera</taxon>
        <taxon>Phasmatodea</taxon>
        <taxon>Verophasmatodea</taxon>
        <taxon>Anareolatae</taxon>
        <taxon>Phasmatidae</taxon>
        <taxon>Eurycanthinae</taxon>
        <taxon>Dryococelus</taxon>
    </lineage>
</organism>